<dbReference type="AlphaFoldDB" id="A0A9W8V831"/>
<sequence length="227" mass="25541">MPSNLQSVDGRVVTTTEIDIPPDWTNVYEDMGGDMLWGSNGDVTEMIRGCGIEGEVKPLFAKEPYTGEALSLFEVEENQFFLYNAMEGSIYRIDVPDDLQAIAAIIDDENQGLAALDIEQVNPPKGWTNHYNDLGSDDLWAEMDRNFADEMKPLFGMKNPQDGKKWVIIQAGDKNEFWVYNAIDDEMQCIKTPCDLESIVTTIDDPNQGVQAIHFVHIARNDKCNIL</sequence>
<reference evidence="1" key="1">
    <citation type="submission" date="2022-09" db="EMBL/GenBank/DDBJ databases">
        <title>Fusarium specimens isolated from Avocado Roots.</title>
        <authorList>
            <person name="Stajich J."/>
            <person name="Roper C."/>
            <person name="Heimlech-Rivalta G."/>
        </authorList>
    </citation>
    <scope>NUCLEOTIDE SEQUENCE</scope>
    <source>
        <strain evidence="1">CF00136</strain>
    </source>
</reference>
<evidence type="ECO:0000313" key="1">
    <source>
        <dbReference type="EMBL" id="KAJ4248381.1"/>
    </source>
</evidence>
<protein>
    <submittedName>
        <fullName evidence="1">Uncharacterized protein</fullName>
    </submittedName>
</protein>
<proteinExistence type="predicted"/>
<comment type="caution">
    <text evidence="1">The sequence shown here is derived from an EMBL/GenBank/DDBJ whole genome shotgun (WGS) entry which is preliminary data.</text>
</comment>
<evidence type="ECO:0000313" key="2">
    <source>
        <dbReference type="Proteomes" id="UP001152049"/>
    </source>
</evidence>
<keyword evidence="2" id="KW-1185">Reference proteome</keyword>
<dbReference type="OrthoDB" id="4678058at2759"/>
<name>A0A9W8V831_9HYPO</name>
<dbReference type="EMBL" id="JAOQAZ010000036">
    <property type="protein sequence ID" value="KAJ4248381.1"/>
    <property type="molecule type" value="Genomic_DNA"/>
</dbReference>
<accession>A0A9W8V831</accession>
<gene>
    <name evidence="1" type="ORF">NW762_012712</name>
</gene>
<organism evidence="1 2">
    <name type="scientific">Fusarium torreyae</name>
    <dbReference type="NCBI Taxonomy" id="1237075"/>
    <lineage>
        <taxon>Eukaryota</taxon>
        <taxon>Fungi</taxon>
        <taxon>Dikarya</taxon>
        <taxon>Ascomycota</taxon>
        <taxon>Pezizomycotina</taxon>
        <taxon>Sordariomycetes</taxon>
        <taxon>Hypocreomycetidae</taxon>
        <taxon>Hypocreales</taxon>
        <taxon>Nectriaceae</taxon>
        <taxon>Fusarium</taxon>
    </lineage>
</organism>
<dbReference type="Proteomes" id="UP001152049">
    <property type="component" value="Unassembled WGS sequence"/>
</dbReference>